<dbReference type="InterPro" id="IPR003439">
    <property type="entry name" value="ABC_transporter-like_ATP-bd"/>
</dbReference>
<dbReference type="PANTHER" id="PTHR42781:SF8">
    <property type="entry name" value="BICARBONATE TRANSPORT ATP-BINDING PROTEIN CMPC"/>
    <property type="match status" value="1"/>
</dbReference>
<dbReference type="PANTHER" id="PTHR42781">
    <property type="entry name" value="SPERMIDINE/PUTRESCINE IMPORT ATP-BINDING PROTEIN POTA"/>
    <property type="match status" value="1"/>
</dbReference>
<keyword evidence="2" id="KW-0547">Nucleotide-binding</keyword>
<dbReference type="EMBL" id="LGCI01000003">
    <property type="protein sequence ID" value="KOY83808.1"/>
    <property type="molecule type" value="Genomic_DNA"/>
</dbReference>
<dbReference type="Pfam" id="PF00005">
    <property type="entry name" value="ABC_tran"/>
    <property type="match status" value="1"/>
</dbReference>
<dbReference type="GO" id="GO:0005524">
    <property type="term" value="F:ATP binding"/>
    <property type="evidence" value="ECO:0007669"/>
    <property type="project" value="UniProtKB-KW"/>
</dbReference>
<dbReference type="PATRIC" id="fig|33935.3.peg.4716"/>
<proteinExistence type="predicted"/>
<organism evidence="5 6">
    <name type="scientific">Lysinibacillus macroides</name>
    <dbReference type="NCBI Taxonomy" id="33935"/>
    <lineage>
        <taxon>Bacteria</taxon>
        <taxon>Bacillati</taxon>
        <taxon>Bacillota</taxon>
        <taxon>Bacilli</taxon>
        <taxon>Bacillales</taxon>
        <taxon>Bacillaceae</taxon>
        <taxon>Lysinibacillus</taxon>
    </lineage>
</organism>
<evidence type="ECO:0000313" key="5">
    <source>
        <dbReference type="EMBL" id="KOY83808.1"/>
    </source>
</evidence>
<dbReference type="Gene3D" id="3.40.50.300">
    <property type="entry name" value="P-loop containing nucleotide triphosphate hydrolases"/>
    <property type="match status" value="1"/>
</dbReference>
<dbReference type="STRING" id="33935.ADM90_02610"/>
<comment type="caution">
    <text evidence="5">The sequence shown here is derived from an EMBL/GenBank/DDBJ whole genome shotgun (WGS) entry which is preliminary data.</text>
</comment>
<dbReference type="InterPro" id="IPR003593">
    <property type="entry name" value="AAA+_ATPase"/>
</dbReference>
<dbReference type="AlphaFoldDB" id="A0A0M9DLE3"/>
<dbReference type="GO" id="GO:0016887">
    <property type="term" value="F:ATP hydrolysis activity"/>
    <property type="evidence" value="ECO:0007669"/>
    <property type="project" value="InterPro"/>
</dbReference>
<reference evidence="5 6" key="1">
    <citation type="submission" date="2015-07" db="EMBL/GenBank/DDBJ databases">
        <title>Genome sequencing project for genomic taxonomy and phylogenomics of Bacillus-like bacteria.</title>
        <authorList>
            <person name="Liu B."/>
            <person name="Wang J."/>
            <person name="Zhu Y."/>
            <person name="Liu G."/>
            <person name="Chen Q."/>
            <person name="Chen Z."/>
            <person name="Che J."/>
            <person name="Ge C."/>
            <person name="Shi H."/>
            <person name="Pan Z."/>
            <person name="Liu X."/>
        </authorList>
    </citation>
    <scope>NUCLEOTIDE SEQUENCE [LARGE SCALE GENOMIC DNA]</scope>
    <source>
        <strain evidence="5 6">DSM 54</strain>
    </source>
</reference>
<dbReference type="PROSITE" id="PS00211">
    <property type="entry name" value="ABC_TRANSPORTER_1"/>
    <property type="match status" value="1"/>
</dbReference>
<gene>
    <name evidence="5" type="ORF">ADM90_02610</name>
</gene>
<dbReference type="InterPro" id="IPR017871">
    <property type="entry name" value="ABC_transporter-like_CS"/>
</dbReference>
<protein>
    <recommendedName>
        <fullName evidence="4">ABC transporter domain-containing protein</fullName>
    </recommendedName>
</protein>
<keyword evidence="3" id="KW-0067">ATP-binding</keyword>
<dbReference type="SUPFAM" id="SSF52540">
    <property type="entry name" value="P-loop containing nucleoside triphosphate hydrolases"/>
    <property type="match status" value="1"/>
</dbReference>
<accession>A0A0M9DLE3</accession>
<dbReference type="SMART" id="SM00382">
    <property type="entry name" value="AAA"/>
    <property type="match status" value="1"/>
</dbReference>
<evidence type="ECO:0000256" key="1">
    <source>
        <dbReference type="ARBA" id="ARBA00022448"/>
    </source>
</evidence>
<dbReference type="PROSITE" id="PS50893">
    <property type="entry name" value="ABC_TRANSPORTER_2"/>
    <property type="match status" value="1"/>
</dbReference>
<evidence type="ECO:0000259" key="4">
    <source>
        <dbReference type="PROSITE" id="PS50893"/>
    </source>
</evidence>
<evidence type="ECO:0000313" key="6">
    <source>
        <dbReference type="Proteomes" id="UP000037977"/>
    </source>
</evidence>
<dbReference type="InterPro" id="IPR027417">
    <property type="entry name" value="P-loop_NTPase"/>
</dbReference>
<feature type="domain" description="ABC transporter" evidence="4">
    <location>
        <begin position="10"/>
        <end position="224"/>
    </location>
</feature>
<dbReference type="Proteomes" id="UP000037977">
    <property type="component" value="Unassembled WGS sequence"/>
</dbReference>
<dbReference type="InterPro" id="IPR050093">
    <property type="entry name" value="ABC_SmlMolc_Importer"/>
</dbReference>
<evidence type="ECO:0000256" key="3">
    <source>
        <dbReference type="ARBA" id="ARBA00022840"/>
    </source>
</evidence>
<keyword evidence="1" id="KW-0813">Transport</keyword>
<evidence type="ECO:0000256" key="2">
    <source>
        <dbReference type="ARBA" id="ARBA00022741"/>
    </source>
</evidence>
<name>A0A0M9DLE3_9BACI</name>
<keyword evidence="6" id="KW-1185">Reference proteome</keyword>
<dbReference type="OrthoDB" id="9804819at2"/>
<sequence length="235" mass="26545">MNRKEPSLLLTIENLSFSRNQKQIFQQFHLQISPHTVTCILGPSGIGKTTLLKLIANLIPPDAGLISFPIDSLGYVFQEPRLLPSLTVFENIAWVGEAVAEERIDQLLEIAGLYHAKTHYPHQLSGGMRQRVSLVRAMVNQPALLLMDEPFQSLDIHLKQEMLQLVHTLWLDYQPTVILVTHDLNEALYLGQRILILSNGPIQIVGDFTRHSATFHKDDCLKMKELLSSSIPLKI</sequence>